<protein>
    <submittedName>
        <fullName evidence="2">Uncharacterized protein</fullName>
    </submittedName>
</protein>
<accession>A0A292Q6K8</accession>
<keyword evidence="3" id="KW-1185">Reference proteome</keyword>
<gene>
    <name evidence="2" type="ORF">GSTUAT00000467001</name>
</gene>
<proteinExistence type="predicted"/>
<organism evidence="2 3">
    <name type="scientific">Tuber aestivum</name>
    <name type="common">summer truffle</name>
    <dbReference type="NCBI Taxonomy" id="59557"/>
    <lineage>
        <taxon>Eukaryota</taxon>
        <taxon>Fungi</taxon>
        <taxon>Dikarya</taxon>
        <taxon>Ascomycota</taxon>
        <taxon>Pezizomycotina</taxon>
        <taxon>Pezizomycetes</taxon>
        <taxon>Pezizales</taxon>
        <taxon>Tuberaceae</taxon>
        <taxon>Tuber</taxon>
    </lineage>
</organism>
<keyword evidence="1" id="KW-0732">Signal</keyword>
<dbReference type="Proteomes" id="UP001412239">
    <property type="component" value="Unassembled WGS sequence"/>
</dbReference>
<reference evidence="2" key="1">
    <citation type="submission" date="2015-10" db="EMBL/GenBank/DDBJ databases">
        <authorList>
            <person name="Regsiter A."/>
            <person name="william w."/>
        </authorList>
    </citation>
    <scope>NUCLEOTIDE SEQUENCE</scope>
    <source>
        <strain evidence="2">Montdore</strain>
    </source>
</reference>
<evidence type="ECO:0000313" key="3">
    <source>
        <dbReference type="Proteomes" id="UP001412239"/>
    </source>
</evidence>
<evidence type="ECO:0000256" key="1">
    <source>
        <dbReference type="SAM" id="SignalP"/>
    </source>
</evidence>
<feature type="chain" id="PRO_5013262582" evidence="1">
    <location>
        <begin position="22"/>
        <end position="111"/>
    </location>
</feature>
<sequence>MLFQRFIAFLFVALMPLLALAETPGTASTTTVRSTVYSTLVTYVTMTGSPPAGSTGTGSIIVTNSTIISSVSSPAKPTATEPPFTGAAAGTLRFSSGLAGAAIVAAVVGLF</sequence>
<name>A0A292Q6K8_9PEZI</name>
<dbReference type="AlphaFoldDB" id="A0A292Q6K8"/>
<evidence type="ECO:0000313" key="2">
    <source>
        <dbReference type="EMBL" id="CUS15416.1"/>
    </source>
</evidence>
<feature type="signal peptide" evidence="1">
    <location>
        <begin position="1"/>
        <end position="21"/>
    </location>
</feature>
<dbReference type="EMBL" id="LN890947">
    <property type="protein sequence ID" value="CUS15416.1"/>
    <property type="molecule type" value="Genomic_DNA"/>
</dbReference>